<dbReference type="EMBL" id="KI392446">
    <property type="protein sequence ID" value="ERN16444.1"/>
    <property type="molecule type" value="Genomic_DNA"/>
</dbReference>
<dbReference type="HOGENOM" id="CLU_170596_0_0_1"/>
<evidence type="ECO:0000313" key="1">
    <source>
        <dbReference type="EMBL" id="ERN16444.1"/>
    </source>
</evidence>
<organism evidence="1 2">
    <name type="scientific">Amborella trichopoda</name>
    <dbReference type="NCBI Taxonomy" id="13333"/>
    <lineage>
        <taxon>Eukaryota</taxon>
        <taxon>Viridiplantae</taxon>
        <taxon>Streptophyta</taxon>
        <taxon>Embryophyta</taxon>
        <taxon>Tracheophyta</taxon>
        <taxon>Spermatophyta</taxon>
        <taxon>Magnoliopsida</taxon>
        <taxon>Amborellales</taxon>
        <taxon>Amborellaceae</taxon>
        <taxon>Amborella</taxon>
    </lineage>
</organism>
<protein>
    <submittedName>
        <fullName evidence="1">Uncharacterized protein</fullName>
    </submittedName>
</protein>
<keyword evidence="2" id="KW-1185">Reference proteome</keyword>
<name>U5D1Z3_AMBTC</name>
<proteinExistence type="predicted"/>
<dbReference type="AlphaFoldDB" id="U5D1Z3"/>
<sequence>MAKFLSHFNAQAFIACNLCCLRSNYLMLLRHLVSIWLSSHSSTRALIGHTLKNPYRLLTKDELISSNHSWVFITHITHGSSLMLLETFIGRMPVSLNDNEAFISSPTCIFACLF</sequence>
<dbReference type="PROSITE" id="PS51257">
    <property type="entry name" value="PROKAR_LIPOPROTEIN"/>
    <property type="match status" value="1"/>
</dbReference>
<gene>
    <name evidence="1" type="ORF">AMTR_s00052p00189480</name>
</gene>
<evidence type="ECO:0000313" key="2">
    <source>
        <dbReference type="Proteomes" id="UP000017836"/>
    </source>
</evidence>
<dbReference type="Proteomes" id="UP000017836">
    <property type="component" value="Unassembled WGS sequence"/>
</dbReference>
<reference evidence="2" key="1">
    <citation type="journal article" date="2013" name="Science">
        <title>The Amborella genome and the evolution of flowering plants.</title>
        <authorList>
            <consortium name="Amborella Genome Project"/>
        </authorList>
    </citation>
    <scope>NUCLEOTIDE SEQUENCE [LARGE SCALE GENOMIC DNA]</scope>
</reference>
<dbReference type="Gramene" id="ERN16444">
    <property type="protein sequence ID" value="ERN16444"/>
    <property type="gene ID" value="AMTR_s00052p00189480"/>
</dbReference>
<accession>U5D1Z3</accession>